<protein>
    <submittedName>
        <fullName evidence="2">Uncharacterized protein</fullName>
    </submittedName>
</protein>
<evidence type="ECO:0000313" key="2">
    <source>
        <dbReference type="EMBL" id="MEM5291412.1"/>
    </source>
</evidence>
<evidence type="ECO:0000313" key="3">
    <source>
        <dbReference type="Proteomes" id="UP001494588"/>
    </source>
</evidence>
<keyword evidence="3" id="KW-1185">Reference proteome</keyword>
<dbReference type="EMBL" id="JAZHGC010000050">
    <property type="protein sequence ID" value="MEM5291412.1"/>
    <property type="molecule type" value="Genomic_DNA"/>
</dbReference>
<proteinExistence type="predicted"/>
<gene>
    <name evidence="2" type="ORF">V4C55_37405</name>
</gene>
<comment type="caution">
    <text evidence="2">The sequence shown here is derived from an EMBL/GenBank/DDBJ whole genome shotgun (WGS) entry which is preliminary data.</text>
</comment>
<accession>A0ABU9QPJ5</accession>
<organism evidence="2 3">
    <name type="scientific">Paraburkholderia sabiae</name>
    <dbReference type="NCBI Taxonomy" id="273251"/>
    <lineage>
        <taxon>Bacteria</taxon>
        <taxon>Pseudomonadati</taxon>
        <taxon>Pseudomonadota</taxon>
        <taxon>Betaproteobacteria</taxon>
        <taxon>Burkholderiales</taxon>
        <taxon>Burkholderiaceae</taxon>
        <taxon>Paraburkholderia</taxon>
    </lineage>
</organism>
<dbReference type="RefSeq" id="WP_201660702.1">
    <property type="nucleotide sequence ID" value="NZ_CAJHCS010000041.1"/>
</dbReference>
<reference evidence="2 3" key="1">
    <citation type="submission" date="2024-01" db="EMBL/GenBank/DDBJ databases">
        <title>The diversity of rhizobia nodulating Mimosa spp. in eleven states of Brazil covering several biomes is determined by host plant, location, and edaphic factors.</title>
        <authorList>
            <person name="Rouws L."/>
            <person name="Barauna A."/>
            <person name="Beukes C."/>
            <person name="De Faria S.M."/>
            <person name="Gross E."/>
            <person name="Dos Reis Junior F.B."/>
            <person name="Simon M."/>
            <person name="Maluk M."/>
            <person name="Odee D.W."/>
            <person name="Kenicer G."/>
            <person name="Young J.P.W."/>
            <person name="Reis V.M."/>
            <person name="Zilli J."/>
            <person name="James E.K."/>
        </authorList>
    </citation>
    <scope>NUCLEOTIDE SEQUENCE [LARGE SCALE GENOMIC DNA]</scope>
    <source>
        <strain evidence="2 3">JPY77</strain>
    </source>
</reference>
<evidence type="ECO:0000256" key="1">
    <source>
        <dbReference type="SAM" id="MobiDB-lite"/>
    </source>
</evidence>
<feature type="compositionally biased region" description="Basic and acidic residues" evidence="1">
    <location>
        <begin position="60"/>
        <end position="76"/>
    </location>
</feature>
<sequence length="76" mass="8244">MNVTSIRWLHSVRLSRNTYLFSAAPGDDDSEKEDIDGELANTGDIANMSNGKTGTNTVAEPDKAKPESAHVRNDNP</sequence>
<feature type="compositionally biased region" description="Polar residues" evidence="1">
    <location>
        <begin position="47"/>
        <end position="58"/>
    </location>
</feature>
<dbReference type="Proteomes" id="UP001494588">
    <property type="component" value="Unassembled WGS sequence"/>
</dbReference>
<name>A0ABU9QPJ5_9BURK</name>
<feature type="region of interest" description="Disordered" evidence="1">
    <location>
        <begin position="40"/>
        <end position="76"/>
    </location>
</feature>